<dbReference type="eggNOG" id="COG2010">
    <property type="taxonomic scope" value="Bacteria"/>
</dbReference>
<dbReference type="InterPro" id="IPR011042">
    <property type="entry name" value="6-blade_b-propeller_TolB-like"/>
</dbReference>
<protein>
    <submittedName>
        <fullName evidence="8">Heme-binding protein</fullName>
    </submittedName>
</protein>
<dbReference type="SUPFAM" id="SSF46626">
    <property type="entry name" value="Cytochrome c"/>
    <property type="match status" value="1"/>
</dbReference>
<gene>
    <name evidence="8" type="ORF">CfE428DRAFT_6175</name>
</gene>
<dbReference type="AlphaFoldDB" id="B4DB84"/>
<feature type="region of interest" description="Disordered" evidence="5">
    <location>
        <begin position="25"/>
        <end position="45"/>
    </location>
</feature>
<dbReference type="Proteomes" id="UP000005824">
    <property type="component" value="Unassembled WGS sequence"/>
</dbReference>
<evidence type="ECO:0000256" key="3">
    <source>
        <dbReference type="ARBA" id="ARBA00023004"/>
    </source>
</evidence>
<dbReference type="InParanoid" id="B4DB84"/>
<dbReference type="RefSeq" id="WP_006983493.1">
    <property type="nucleotide sequence ID" value="NZ_ABVL01000036.1"/>
</dbReference>
<dbReference type="Pfam" id="PF23500">
    <property type="entry name" value="DUF7133"/>
    <property type="match status" value="1"/>
</dbReference>
<evidence type="ECO:0000313" key="8">
    <source>
        <dbReference type="EMBL" id="EDY16272.1"/>
    </source>
</evidence>
<comment type="caution">
    <text evidence="8">The sequence shown here is derived from an EMBL/GenBank/DDBJ whole genome shotgun (WGS) entry which is preliminary data.</text>
</comment>
<dbReference type="Gene3D" id="1.10.760.10">
    <property type="entry name" value="Cytochrome c-like domain"/>
    <property type="match status" value="1"/>
</dbReference>
<dbReference type="Pfam" id="PF13646">
    <property type="entry name" value="HEAT_2"/>
    <property type="match status" value="1"/>
</dbReference>
<dbReference type="eggNOG" id="COG2133">
    <property type="taxonomic scope" value="Bacteria"/>
</dbReference>
<dbReference type="EMBL" id="ABVL01000036">
    <property type="protein sequence ID" value="EDY16272.1"/>
    <property type="molecule type" value="Genomic_DNA"/>
</dbReference>
<dbReference type="InterPro" id="IPR055557">
    <property type="entry name" value="DUF7133"/>
</dbReference>
<dbReference type="InterPro" id="IPR011041">
    <property type="entry name" value="Quinoprot_gluc/sorb_DH_b-prop"/>
</dbReference>
<dbReference type="NCBIfam" id="TIGR02603">
    <property type="entry name" value="CxxCH_TIGR02603"/>
    <property type="match status" value="1"/>
</dbReference>
<evidence type="ECO:0000259" key="7">
    <source>
        <dbReference type="PROSITE" id="PS51007"/>
    </source>
</evidence>
<keyword evidence="3 4" id="KW-0408">Iron</keyword>
<evidence type="ECO:0000256" key="2">
    <source>
        <dbReference type="ARBA" id="ARBA00022723"/>
    </source>
</evidence>
<keyword evidence="2 4" id="KW-0479">Metal-binding</keyword>
<dbReference type="GO" id="GO:0009055">
    <property type="term" value="F:electron transfer activity"/>
    <property type="evidence" value="ECO:0007669"/>
    <property type="project" value="InterPro"/>
</dbReference>
<name>B4DB84_9BACT</name>
<feature type="chain" id="PRO_5002803385" evidence="6">
    <location>
        <begin position="22"/>
        <end position="1142"/>
    </location>
</feature>
<dbReference type="eggNOG" id="COG1413">
    <property type="taxonomic scope" value="Bacteria"/>
</dbReference>
<dbReference type="GO" id="GO:0046872">
    <property type="term" value="F:metal ion binding"/>
    <property type="evidence" value="ECO:0007669"/>
    <property type="project" value="UniProtKB-KW"/>
</dbReference>
<sequence>MNRLFRFAAASLIFLPTLTFAQTPTAAEEGGDGKSKKDRDPANVSVADPGDIALKKFVVAPGLKVDLWAEEPLIENVVAFAFDEKGRAFVVETHRRRTSDPDIRKNTDWLDDSLAMRTVEDRINFLKKTLDPALKLKPTKDHADINGDGQFDYHDWEIESEDIKLVEDANNTGKADTANIFATDFHTLETTTAAGVAVRGDDVWFACVPNLWRFHGAKEGKATSREQLATGFGVHIAYGGHDMHGTKIGPDGRLYWTIADTGTHATTKDGKILDNPDSGSVFRCDPDGSNMEIFATGLRNPQSLAFNDLGDLFTGDNNADGGDKARWTHVVEGGDYGWRIGWQFLPKLGPWNSEGMWHLDNNPTNLQLLPPVGLIGHGPAGIAHYPGTGLPDRYADHFFYADFPGGVRSFALKPKGASYTVDNPNDVLQDNKPAQMTGKLLWNLYPSDVQFSTNGGVYVLDWVYGWDKTAKGRIFRVHDPEVDASPLVQETKRLLAEGVGKFSTEELVNTLAHADQRLRMAAQFELVKRGELDALVQAALQEKNPLLMRLHAIWGISQHARHHHDREIAKSLVALAKDKEPEVRAQWAKYVGETGSKSEVDLVIRLLADSEPRVRFFAAQALGKLGFKEAVPALIAQRELNNDSDPFVRHAVVTSLAVLADEATLLKAATNESKAVRTVALLTLARQHSPQVALFLHDKVPQLVLEAARAIHDGPIPAALRQLAALAEKPGLAEPLSRRAIDANFLIGTPEAARRLTKIAGSTKVPEAVRLDALDALADWNEPFHRDRVNGLWHPLPPSRNAEAPVASAAKIIPALLREPSEKMRLAAAGMAGDLHVTASQDFLLALVGDHSLGGKTRAAALRALGTMESAKLADGIKIAVADTDKPLLAAARELAVKVSPADAVTLNAPVLDDGTLREKQAALATIGSLQVPAADKVLLAELDKLDANKLPAGLSLDLMEAAAKRNNAEIKRRVAAREDKFAQSKDPLAKWRDCMEGGNAKHGHEVFAEKAEAACMRCHKFKGVGGDVGPDLAKISKPGDRNYILESIVDPNAKIAPGYDSVLLTLNSGDVVLGILNAETPDELTITNIADGKKQTIKTSDIKERTHAPSPMPPGLADVLGKRDLRDVVEFLATGKTKETP</sequence>
<dbReference type="STRING" id="497964.CfE428DRAFT_6175"/>
<dbReference type="GO" id="GO:0020037">
    <property type="term" value="F:heme binding"/>
    <property type="evidence" value="ECO:0007669"/>
    <property type="project" value="InterPro"/>
</dbReference>
<accession>B4DB84</accession>
<dbReference type="PANTHER" id="PTHR33546">
    <property type="entry name" value="LARGE, MULTIFUNCTIONAL SECRETED PROTEIN-RELATED"/>
    <property type="match status" value="1"/>
</dbReference>
<dbReference type="InterPro" id="IPR009056">
    <property type="entry name" value="Cyt_c-like_dom"/>
</dbReference>
<evidence type="ECO:0000256" key="4">
    <source>
        <dbReference type="PROSITE-ProRule" id="PRU00433"/>
    </source>
</evidence>
<keyword evidence="6" id="KW-0732">Signal</keyword>
<dbReference type="InterPro" id="IPR036909">
    <property type="entry name" value="Cyt_c-like_dom_sf"/>
</dbReference>
<feature type="signal peptide" evidence="6">
    <location>
        <begin position="1"/>
        <end position="21"/>
    </location>
</feature>
<dbReference type="InterPro" id="IPR011989">
    <property type="entry name" value="ARM-like"/>
</dbReference>
<dbReference type="Gene3D" id="2.120.10.30">
    <property type="entry name" value="TolB, C-terminal domain"/>
    <property type="match status" value="1"/>
</dbReference>
<dbReference type="Gene3D" id="1.25.10.10">
    <property type="entry name" value="Leucine-rich Repeat Variant"/>
    <property type="match status" value="1"/>
</dbReference>
<dbReference type="InterPro" id="IPR004155">
    <property type="entry name" value="PBS_lyase_HEAT"/>
</dbReference>
<dbReference type="PROSITE" id="PS51007">
    <property type="entry name" value="CYTC"/>
    <property type="match status" value="1"/>
</dbReference>
<proteinExistence type="predicted"/>
<evidence type="ECO:0000313" key="9">
    <source>
        <dbReference type="Proteomes" id="UP000005824"/>
    </source>
</evidence>
<feature type="domain" description="Cytochrome c" evidence="7">
    <location>
        <begin position="999"/>
        <end position="1137"/>
    </location>
</feature>
<dbReference type="SMART" id="SM00567">
    <property type="entry name" value="EZ_HEAT"/>
    <property type="match status" value="5"/>
</dbReference>
<dbReference type="SUPFAM" id="SSF48371">
    <property type="entry name" value="ARM repeat"/>
    <property type="match status" value="2"/>
</dbReference>
<dbReference type="InterPro" id="IPR013427">
    <property type="entry name" value="Haem-bd_dom_put"/>
</dbReference>
<evidence type="ECO:0000256" key="1">
    <source>
        <dbReference type="ARBA" id="ARBA00022617"/>
    </source>
</evidence>
<evidence type="ECO:0000256" key="6">
    <source>
        <dbReference type="SAM" id="SignalP"/>
    </source>
</evidence>
<keyword evidence="9" id="KW-1185">Reference proteome</keyword>
<evidence type="ECO:0000256" key="5">
    <source>
        <dbReference type="SAM" id="MobiDB-lite"/>
    </source>
</evidence>
<dbReference type="InterPro" id="IPR016024">
    <property type="entry name" value="ARM-type_fold"/>
</dbReference>
<dbReference type="PANTHER" id="PTHR33546:SF1">
    <property type="entry name" value="LARGE, MULTIFUNCTIONAL SECRETED PROTEIN"/>
    <property type="match status" value="1"/>
</dbReference>
<reference evidence="8 9" key="1">
    <citation type="journal article" date="2011" name="J. Bacteriol.">
        <title>Genome sequence of Chthoniobacter flavus Ellin428, an aerobic heterotrophic soil bacterium.</title>
        <authorList>
            <person name="Kant R."/>
            <person name="van Passel M.W."/>
            <person name="Palva A."/>
            <person name="Lucas S."/>
            <person name="Lapidus A."/>
            <person name="Glavina Del Rio T."/>
            <person name="Dalin E."/>
            <person name="Tice H."/>
            <person name="Bruce D."/>
            <person name="Goodwin L."/>
            <person name="Pitluck S."/>
            <person name="Larimer F.W."/>
            <person name="Land M.L."/>
            <person name="Hauser L."/>
            <person name="Sangwan P."/>
            <person name="de Vos W.M."/>
            <person name="Janssen P.H."/>
            <person name="Smidt H."/>
        </authorList>
    </citation>
    <scope>NUCLEOTIDE SEQUENCE [LARGE SCALE GENOMIC DNA]</scope>
    <source>
        <strain evidence="8 9">Ellin428</strain>
    </source>
</reference>
<keyword evidence="1 4" id="KW-0349">Heme</keyword>
<organism evidence="8 9">
    <name type="scientific">Chthoniobacter flavus Ellin428</name>
    <dbReference type="NCBI Taxonomy" id="497964"/>
    <lineage>
        <taxon>Bacteria</taxon>
        <taxon>Pseudomonadati</taxon>
        <taxon>Verrucomicrobiota</taxon>
        <taxon>Spartobacteria</taxon>
        <taxon>Chthoniobacterales</taxon>
        <taxon>Chthoniobacteraceae</taxon>
        <taxon>Chthoniobacter</taxon>
    </lineage>
</organism>
<feature type="compositionally biased region" description="Basic and acidic residues" evidence="5">
    <location>
        <begin position="31"/>
        <end position="41"/>
    </location>
</feature>
<dbReference type="SUPFAM" id="SSF50952">
    <property type="entry name" value="Soluble quinoprotein glucose dehydrogenase"/>
    <property type="match status" value="1"/>
</dbReference>